<dbReference type="HOGENOM" id="CLU_294537_0_0_10"/>
<dbReference type="STRING" id="742766.HMPREF9455_01839"/>
<evidence type="ECO:0008006" key="3">
    <source>
        <dbReference type="Google" id="ProtNLM"/>
    </source>
</evidence>
<sequence>MQLYTPDNQLLISEVDDKSYRIREIMSQHNVTIYVSSAEPIDFKVGCYLDFQGIRYTIRKKSGIKKDGIRNLTYTIIFESPQADTEKRTIRNRADKRLKFPYTATPREHAELIVWNLNQIGNGGFTLGECIVAERAVINYNHTKCWDGLKMITDTFNTEFEFVNKTLHIRKVEYNRENPLVLAYGRGNGFKKGIARENVDSRVPIEILAVQGGSRNINASKYGNSELLLPKGQTIAFDGAFFEDQVGFDPSLAKTYKVDAEGFSIQRADKPLVSYEDSSTDLSNIYPNRVGTVTNVEVTGSGNYNIYDTTIPENLDYSLYRIAGEEMSIIFQSGDLTAKEFNVLQDKDRITGYIHSQRKIMLVSQEYEGQIMPNQTWAPKVGDKYAVFGMMMPEEYIRDDNSKSGASWDMFRQAVKLLYEEEQKKFSFTGTLDGIWANKDWVNIGGKIVLGGYVRFTDDHLIESEDEVAESVLIRQTAIKDFINKPTYTEITLANVTAATYNEDFRKIPENEVKAEAENRNTVNYVKRSYRGMIELVNNIYDPSGSFQEDILSAVAVRAMMGAFGDELLQYVFLDETFTNEIEPNIAYSSTNKRIECDAAYIRHMTIGIDTVQPDRDKTEYLHWVVPSYNSAVLVDFPTQFYYLYLKVSKAYTTNEDGFKIGDGEWFISETKVDFDSDPDNYILWAAFINSEESANRQITNMFGFAELTPGMLRINNMASLDGNSYLRFLANQFKFGNGNQSIDWNVTEPNTLSLTNATVRDTLKVAGSALIAGFKFYNDWIESVKTVTYNSVTYHAVKIIGNDTQGYIELNSVVTKWTEDKGNVNVLQKIKIDSNTGEISSSAESENEVSHFSSQGFFSNRAGVEAISAATGASLKAAMVGLGFGKMDESAWGGGWGIVGVYGDANNSSANPAPAYGGWFNVLKANGLCLASRRVSVNTVLTNRDCFVSCYNASSISLNLPEKPYEGQFIRVRLIYQGQSVNIISEYNGNQIKINAGQYGIISSINISDAITCDFVYDGQAWIFTRLD</sequence>
<dbReference type="RefSeq" id="WP_006799355.1">
    <property type="nucleotide sequence ID" value="NZ_GL891982.1"/>
</dbReference>
<proteinExistence type="predicted"/>
<dbReference type="Proteomes" id="UP000004913">
    <property type="component" value="Unassembled WGS sequence"/>
</dbReference>
<evidence type="ECO:0000313" key="2">
    <source>
        <dbReference type="Proteomes" id="UP000004913"/>
    </source>
</evidence>
<dbReference type="AlphaFoldDB" id="F5IXM2"/>
<dbReference type="OrthoDB" id="1031347at2"/>
<protein>
    <recommendedName>
        <fullName evidence="3">Prophage tail endopeptidase domain-containing protein</fullName>
    </recommendedName>
</protein>
<accession>F5IXM2</accession>
<organism evidence="1 2">
    <name type="scientific">Dysgonomonas gadei ATCC BAA-286</name>
    <dbReference type="NCBI Taxonomy" id="742766"/>
    <lineage>
        <taxon>Bacteria</taxon>
        <taxon>Pseudomonadati</taxon>
        <taxon>Bacteroidota</taxon>
        <taxon>Bacteroidia</taxon>
        <taxon>Bacteroidales</taxon>
        <taxon>Dysgonomonadaceae</taxon>
        <taxon>Dysgonomonas</taxon>
    </lineage>
</organism>
<dbReference type="EMBL" id="ADLV01000020">
    <property type="protein sequence ID" value="EGK01691.1"/>
    <property type="molecule type" value="Genomic_DNA"/>
</dbReference>
<evidence type="ECO:0000313" key="1">
    <source>
        <dbReference type="EMBL" id="EGK01691.1"/>
    </source>
</evidence>
<dbReference type="eggNOG" id="COG4926">
    <property type="taxonomic scope" value="Bacteria"/>
</dbReference>
<keyword evidence="2" id="KW-1185">Reference proteome</keyword>
<reference evidence="1 2" key="1">
    <citation type="submission" date="2011-04" db="EMBL/GenBank/DDBJ databases">
        <title>The Genome Sequence of Dysgonomonas gadei ATCC BAA-286.</title>
        <authorList>
            <consortium name="The Broad Institute Genome Sequencing Platform"/>
            <person name="Earl A."/>
            <person name="Ward D."/>
            <person name="Feldgarden M."/>
            <person name="Gevers D."/>
            <person name="Pudlo N."/>
            <person name="Martens E."/>
            <person name="Allen-Vercoe E."/>
            <person name="Young S.K."/>
            <person name="Zeng Q."/>
            <person name="Gargeya S."/>
            <person name="Fitzgerald M."/>
            <person name="Haas B."/>
            <person name="Abouelleil A."/>
            <person name="Alvarado L."/>
            <person name="Arachchi H.M."/>
            <person name="Berlin A."/>
            <person name="Brown A."/>
            <person name="Chapman S.B."/>
            <person name="Chen Z."/>
            <person name="Dunbar C."/>
            <person name="Freedman E."/>
            <person name="Gearin G."/>
            <person name="Gellesch M."/>
            <person name="Goldberg J."/>
            <person name="Griggs A."/>
            <person name="Gujja S."/>
            <person name="Heiman D."/>
            <person name="Howarth C."/>
            <person name="Larson L."/>
            <person name="Lui A."/>
            <person name="MacDonald P.J.P."/>
            <person name="Mehta T."/>
            <person name="Montmayeur A."/>
            <person name="Murphy C."/>
            <person name="Neiman D."/>
            <person name="Pearson M."/>
            <person name="Priest M."/>
            <person name="Roberts A."/>
            <person name="Saif S."/>
            <person name="Shea T."/>
            <person name="Shenoy N."/>
            <person name="Sisk P."/>
            <person name="Stolte C."/>
            <person name="Sykes S."/>
            <person name="Yandava C."/>
            <person name="Wortman J."/>
            <person name="Nusbaum C."/>
            <person name="Birren B."/>
        </authorList>
    </citation>
    <scope>NUCLEOTIDE SEQUENCE [LARGE SCALE GENOMIC DNA]</scope>
    <source>
        <strain evidence="1 2">ATCC BAA-286</strain>
    </source>
</reference>
<gene>
    <name evidence="1" type="ORF">HMPREF9455_01839</name>
</gene>
<name>F5IXM2_9BACT</name>
<comment type="caution">
    <text evidence="1">The sequence shown here is derived from an EMBL/GenBank/DDBJ whole genome shotgun (WGS) entry which is preliminary data.</text>
</comment>